<dbReference type="Proteomes" id="UP000092691">
    <property type="component" value="Plasmid unnamed1"/>
</dbReference>
<dbReference type="RefSeq" id="WP_065283018.1">
    <property type="nucleotide sequence ID" value="NZ_CP016287.1"/>
</dbReference>
<dbReference type="GO" id="GO:0003677">
    <property type="term" value="F:DNA binding"/>
    <property type="evidence" value="ECO:0007669"/>
    <property type="project" value="InterPro"/>
</dbReference>
<proteinExistence type="predicted"/>
<evidence type="ECO:0000313" key="4">
    <source>
        <dbReference type="Proteomes" id="UP000092691"/>
    </source>
</evidence>
<geneLocation type="plasmid" evidence="3 4">
    <name>unnamed1</name>
</geneLocation>
<dbReference type="AlphaFoldDB" id="A0A1B1CHX9"/>
<dbReference type="InterPro" id="IPR011979">
    <property type="entry name" value="Antitox_Xre"/>
</dbReference>
<dbReference type="EMBL" id="CP016287">
    <property type="protein sequence ID" value="ANP89378.1"/>
    <property type="molecule type" value="Genomic_DNA"/>
</dbReference>
<protein>
    <submittedName>
        <fullName evidence="3">Antitoxin</fullName>
    </submittedName>
</protein>
<sequence length="161" mass="17379">MAVAAKAPSSAAGGGELQKIEALLGGSRILSRSLTNALDAHELLLHGLPASALDHLVGTLVVIGKNESLEKAVGMSLRTWQRRKDMPSKPLSQEQSGRAWKFAEILAKTTDIFGSQAEAEQWLERPAVGLDQRRPIDLLATPAGVELVEDHLDRMEYGVYA</sequence>
<dbReference type="InterPro" id="IPR024467">
    <property type="entry name" value="Xre/MbcA/ParS-like_toxin-bd"/>
</dbReference>
<evidence type="ECO:0000259" key="2">
    <source>
        <dbReference type="Pfam" id="PF20432"/>
    </source>
</evidence>
<accession>A0A1B1CHX9</accession>
<dbReference type="Pfam" id="PF09722">
    <property type="entry name" value="Xre_MbcA_ParS_C"/>
    <property type="match status" value="1"/>
</dbReference>
<evidence type="ECO:0000313" key="3">
    <source>
        <dbReference type="EMBL" id="ANP89378.1"/>
    </source>
</evidence>
<name>A0A1B1CHX9_RHILE</name>
<organism evidence="3 4">
    <name type="scientific">Rhizobium leguminosarum</name>
    <dbReference type="NCBI Taxonomy" id="384"/>
    <lineage>
        <taxon>Bacteria</taxon>
        <taxon>Pseudomonadati</taxon>
        <taxon>Pseudomonadota</taxon>
        <taxon>Alphaproteobacteria</taxon>
        <taxon>Hyphomicrobiales</taxon>
        <taxon>Rhizobiaceae</taxon>
        <taxon>Rhizobium/Agrobacterium group</taxon>
        <taxon>Rhizobium</taxon>
    </lineage>
</organism>
<feature type="domain" description="Antitoxin Xre-like helix-turn-helix" evidence="2">
    <location>
        <begin position="39"/>
        <end position="103"/>
    </location>
</feature>
<feature type="domain" description="Antitoxin Xre/MbcA/ParS-like toxin-binding" evidence="1">
    <location>
        <begin position="110"/>
        <end position="158"/>
    </location>
</feature>
<dbReference type="OrthoDB" id="5918037at2"/>
<dbReference type="Pfam" id="PF20432">
    <property type="entry name" value="Xre-like-HTH"/>
    <property type="match status" value="1"/>
</dbReference>
<dbReference type="NCBIfam" id="TIGR02293">
    <property type="entry name" value="TAS_TIGR02293"/>
    <property type="match status" value="1"/>
</dbReference>
<keyword evidence="3" id="KW-0614">Plasmid</keyword>
<dbReference type="InterPro" id="IPR046847">
    <property type="entry name" value="Xre-like_HTH"/>
</dbReference>
<gene>
    <name evidence="3" type="ORF">BA011_26835</name>
</gene>
<reference evidence="3 4" key="1">
    <citation type="submission" date="2016-06" db="EMBL/GenBank/DDBJ databases">
        <title>Microsymbionts genomes from the relict species Vavilovia formosa.</title>
        <authorList>
            <person name="Chirak E."/>
            <person name="Kimeklis A."/>
            <person name="Andronov E."/>
        </authorList>
    </citation>
    <scope>NUCLEOTIDE SEQUENCE [LARGE SCALE GENOMIC DNA]</scope>
    <source>
        <strain evidence="3 4">Vaf10</strain>
        <plasmid evidence="4">Plasmid unnamed1</plasmid>
    </source>
</reference>
<evidence type="ECO:0000259" key="1">
    <source>
        <dbReference type="Pfam" id="PF09722"/>
    </source>
</evidence>